<evidence type="ECO:0000256" key="1">
    <source>
        <dbReference type="ARBA" id="ARBA00022679"/>
    </source>
</evidence>
<dbReference type="SUPFAM" id="SSF55874">
    <property type="entry name" value="ATPase domain of HSP90 chaperone/DNA topoisomerase II/histidine kinase"/>
    <property type="match status" value="1"/>
</dbReference>
<organism evidence="7 8">
    <name type="scientific">Streptomyces lacrimifluminis</name>
    <dbReference type="NCBI Taxonomy" id="1500077"/>
    <lineage>
        <taxon>Bacteria</taxon>
        <taxon>Bacillati</taxon>
        <taxon>Actinomycetota</taxon>
        <taxon>Actinomycetes</taxon>
        <taxon>Kitasatosporales</taxon>
        <taxon>Streptomycetaceae</taxon>
        <taxon>Streptomyces</taxon>
    </lineage>
</organism>
<feature type="transmembrane region" description="Helical" evidence="4">
    <location>
        <begin position="164"/>
        <end position="184"/>
    </location>
</feature>
<dbReference type="Pfam" id="PF04024">
    <property type="entry name" value="PspC"/>
    <property type="match status" value="1"/>
</dbReference>
<dbReference type="InterPro" id="IPR036890">
    <property type="entry name" value="HATPase_C_sf"/>
</dbReference>
<protein>
    <submittedName>
        <fullName evidence="7">Histidine kinase</fullName>
    </submittedName>
</protein>
<feature type="transmembrane region" description="Helical" evidence="4">
    <location>
        <begin position="196"/>
        <end position="216"/>
    </location>
</feature>
<keyword evidence="4" id="KW-0812">Transmembrane</keyword>
<proteinExistence type="predicted"/>
<evidence type="ECO:0000259" key="5">
    <source>
        <dbReference type="Pfam" id="PF04024"/>
    </source>
</evidence>
<dbReference type="PANTHER" id="PTHR24421:SF61">
    <property type="entry name" value="OXYGEN SENSOR HISTIDINE KINASE NREB"/>
    <property type="match status" value="1"/>
</dbReference>
<keyword evidence="3" id="KW-0902">Two-component regulatory system</keyword>
<accession>A0A917NWM1</accession>
<keyword evidence="4" id="KW-1133">Transmembrane helix</keyword>
<comment type="caution">
    <text evidence="7">The sequence shown here is derived from an EMBL/GenBank/DDBJ whole genome shotgun (WGS) entry which is preliminary data.</text>
</comment>
<dbReference type="AlphaFoldDB" id="A0A917NWM1"/>
<dbReference type="EMBL" id="BMMU01000010">
    <property type="protein sequence ID" value="GGJ35653.1"/>
    <property type="molecule type" value="Genomic_DNA"/>
</dbReference>
<gene>
    <name evidence="7" type="ORF">GCM10012282_35510</name>
</gene>
<reference evidence="7" key="2">
    <citation type="submission" date="2020-09" db="EMBL/GenBank/DDBJ databases">
        <authorList>
            <person name="Sun Q."/>
            <person name="Zhou Y."/>
        </authorList>
    </citation>
    <scope>NUCLEOTIDE SEQUENCE</scope>
    <source>
        <strain evidence="7">CGMCC 4.7272</strain>
    </source>
</reference>
<feature type="transmembrane region" description="Helical" evidence="4">
    <location>
        <begin position="125"/>
        <end position="143"/>
    </location>
</feature>
<evidence type="ECO:0000256" key="2">
    <source>
        <dbReference type="ARBA" id="ARBA00022777"/>
    </source>
</evidence>
<evidence type="ECO:0000256" key="4">
    <source>
        <dbReference type="SAM" id="Phobius"/>
    </source>
</evidence>
<feature type="domain" description="Histidine kinase/HSP90-like ATPase" evidence="6">
    <location>
        <begin position="318"/>
        <end position="382"/>
    </location>
</feature>
<keyword evidence="4" id="KW-0472">Membrane</keyword>
<sequence>MPLVEPRPPRKLYRSSDGRWLGGVARGLAGHLGLPVIWLRLMFVGLFMADGLGALLYAAFWFFVPLGVGGVEAQRPPSLVSTETSPDGRRRLVARKPDKGQIVALLLMVVVAMVFVGNVNLGGGAKAYLFPTVLVAAGVALVWRQADNARRARWMEVGSRRRTLTLVRAAAGVMLVTAGVSGVFVLQGSAAHLGSVLQAALAVLVGIALLAGPYLVRMTQDLSEERLMRIRAQERAEVAAHVHDSVLHTLTLIQRNAESANEVRRLARAQERELRNWLYKPEGTGKEEDEEPGTLAEAVRRNAAEIEDKHGVPIEVVVVGDCPLDDRTGAQMQAAREAMVNAAKYGGEGGAVQVYAEVEGRTVFVSVRDRGPGFDLDSIPADRMGVRESIIGRMERNGGTARLRAVPSGGTEVELEMERAESTS</sequence>
<dbReference type="PANTHER" id="PTHR24421">
    <property type="entry name" value="NITRATE/NITRITE SENSOR PROTEIN NARX-RELATED"/>
    <property type="match status" value="1"/>
</dbReference>
<dbReference type="Pfam" id="PF13581">
    <property type="entry name" value="HATPase_c_2"/>
    <property type="match status" value="1"/>
</dbReference>
<feature type="transmembrane region" description="Helical" evidence="4">
    <location>
        <begin position="100"/>
        <end position="119"/>
    </location>
</feature>
<evidence type="ECO:0000313" key="8">
    <source>
        <dbReference type="Proteomes" id="UP000625682"/>
    </source>
</evidence>
<dbReference type="InterPro" id="IPR050482">
    <property type="entry name" value="Sensor_HK_TwoCompSys"/>
</dbReference>
<dbReference type="Gene3D" id="3.30.565.10">
    <property type="entry name" value="Histidine kinase-like ATPase, C-terminal domain"/>
    <property type="match status" value="1"/>
</dbReference>
<evidence type="ECO:0000259" key="6">
    <source>
        <dbReference type="Pfam" id="PF13581"/>
    </source>
</evidence>
<evidence type="ECO:0000256" key="3">
    <source>
        <dbReference type="ARBA" id="ARBA00023012"/>
    </source>
</evidence>
<dbReference type="InterPro" id="IPR003594">
    <property type="entry name" value="HATPase_dom"/>
</dbReference>
<reference evidence="7" key="1">
    <citation type="journal article" date="2014" name="Int. J. Syst. Evol. Microbiol.">
        <title>Complete genome sequence of Corynebacterium casei LMG S-19264T (=DSM 44701T), isolated from a smear-ripened cheese.</title>
        <authorList>
            <consortium name="US DOE Joint Genome Institute (JGI-PGF)"/>
            <person name="Walter F."/>
            <person name="Albersmeier A."/>
            <person name="Kalinowski J."/>
            <person name="Ruckert C."/>
        </authorList>
    </citation>
    <scope>NUCLEOTIDE SEQUENCE</scope>
    <source>
        <strain evidence="7">CGMCC 4.7272</strain>
    </source>
</reference>
<dbReference type="InterPro" id="IPR007168">
    <property type="entry name" value="Phageshock_PspC_N"/>
</dbReference>
<dbReference type="GO" id="GO:0000160">
    <property type="term" value="P:phosphorelay signal transduction system"/>
    <property type="evidence" value="ECO:0007669"/>
    <property type="project" value="UniProtKB-KW"/>
</dbReference>
<evidence type="ECO:0000313" key="7">
    <source>
        <dbReference type="EMBL" id="GGJ35653.1"/>
    </source>
</evidence>
<dbReference type="Proteomes" id="UP000625682">
    <property type="component" value="Unassembled WGS sequence"/>
</dbReference>
<keyword evidence="2 7" id="KW-0418">Kinase</keyword>
<feature type="domain" description="Phage shock protein PspC N-terminal" evidence="5">
    <location>
        <begin position="10"/>
        <end position="65"/>
    </location>
</feature>
<dbReference type="GO" id="GO:0016301">
    <property type="term" value="F:kinase activity"/>
    <property type="evidence" value="ECO:0007669"/>
    <property type="project" value="UniProtKB-KW"/>
</dbReference>
<name>A0A917NWM1_9ACTN</name>
<keyword evidence="8" id="KW-1185">Reference proteome</keyword>
<feature type="transmembrane region" description="Helical" evidence="4">
    <location>
        <begin position="51"/>
        <end position="71"/>
    </location>
</feature>
<feature type="transmembrane region" description="Helical" evidence="4">
    <location>
        <begin position="20"/>
        <end position="39"/>
    </location>
</feature>
<keyword evidence="1" id="KW-0808">Transferase</keyword>